<dbReference type="Gene3D" id="3.10.105.10">
    <property type="entry name" value="Dipeptide-binding Protein, Domain 3"/>
    <property type="match status" value="1"/>
</dbReference>
<dbReference type="AlphaFoldDB" id="A0A923L4N9"/>
<dbReference type="PANTHER" id="PTHR30290:SF9">
    <property type="entry name" value="OLIGOPEPTIDE-BINDING PROTEIN APPA"/>
    <property type="match status" value="1"/>
</dbReference>
<dbReference type="GO" id="GO:0043190">
    <property type="term" value="C:ATP-binding cassette (ABC) transporter complex"/>
    <property type="evidence" value="ECO:0007669"/>
    <property type="project" value="InterPro"/>
</dbReference>
<dbReference type="InterPro" id="IPR030678">
    <property type="entry name" value="Peptide/Ni-bd"/>
</dbReference>
<dbReference type="EMBL" id="JACOOL010000003">
    <property type="protein sequence ID" value="MBC5636346.1"/>
    <property type="molecule type" value="Genomic_DNA"/>
</dbReference>
<dbReference type="Proteomes" id="UP000637359">
    <property type="component" value="Unassembled WGS sequence"/>
</dbReference>
<feature type="region of interest" description="Disordered" evidence="4">
    <location>
        <begin position="32"/>
        <end position="51"/>
    </location>
</feature>
<dbReference type="PANTHER" id="PTHR30290">
    <property type="entry name" value="PERIPLASMIC BINDING COMPONENT OF ABC TRANSPORTER"/>
    <property type="match status" value="1"/>
</dbReference>
<dbReference type="PIRSF" id="PIRSF002741">
    <property type="entry name" value="MppA"/>
    <property type="match status" value="1"/>
</dbReference>
<gene>
    <name evidence="6" type="ORF">H8S33_05825</name>
</gene>
<organism evidence="6 7">
    <name type="scientific">Ornithinibacillus hominis</name>
    <dbReference type="NCBI Taxonomy" id="2763055"/>
    <lineage>
        <taxon>Bacteria</taxon>
        <taxon>Bacillati</taxon>
        <taxon>Bacillota</taxon>
        <taxon>Bacilli</taxon>
        <taxon>Bacillales</taxon>
        <taxon>Bacillaceae</taxon>
        <taxon>Ornithinibacillus</taxon>
    </lineage>
</organism>
<dbReference type="InterPro" id="IPR000914">
    <property type="entry name" value="SBP_5_dom"/>
</dbReference>
<sequence length="596" mass="68330">MFSQKLSIRIFIIGIFVSILLVACDDKTDNPLEENSAPEKEDIMKEASEPTPGGSIVGAMYEPPAGMFNPIFYEDPYEANILSFTHESLVGQNEQLEFIPKLAKSWETNEDQTELTLYLEEEVKWHDGEEFTADDVVFTYQSIADPDYTEAGGVHTAFVEPLLGYSEYVNGDTDQFQGLIADDTYTVTFKFKEPMINPLYIASFPVIPEHIFKEIPIADMPSAEASINPEKVIGTGPFKFAKAVEGEEYILERHDAYWQGTPYLDEIIWRVVAKSVIAGLLERGEVDIIANPDVISANDYETVRDLENITLVEQPDFSYQILGFKLHHQTKEDVENGIINPTNWKPNPKLSEPQVRQAIAYAINREQLIMELLNGRGQLLHSPIAQSFWAYDESATEHYSFDPEKAKALLDELGYVDKNEDGFREDPDGNEWVLHFDYPTGNAIREETGPLIAQMLEEIGIKIELREPKEMFTFIQDLTNDNNDWDLYLLGWNLSSTEPDPANLWLSTAAYNFSRWNNPDSDDLLNKAIKTPEAFEQDYRSDVYRDWQKLYSEELPALILYTPNNVWAYNNRLKGIEPLPYTLYNNTHQWWVVEKK</sequence>
<evidence type="ECO:0000256" key="3">
    <source>
        <dbReference type="ARBA" id="ARBA00022729"/>
    </source>
</evidence>
<evidence type="ECO:0000256" key="2">
    <source>
        <dbReference type="ARBA" id="ARBA00022448"/>
    </source>
</evidence>
<accession>A0A923L4N9</accession>
<dbReference type="SUPFAM" id="SSF53850">
    <property type="entry name" value="Periplasmic binding protein-like II"/>
    <property type="match status" value="1"/>
</dbReference>
<keyword evidence="2" id="KW-0813">Transport</keyword>
<evidence type="ECO:0000259" key="5">
    <source>
        <dbReference type="Pfam" id="PF00496"/>
    </source>
</evidence>
<name>A0A923L4N9_9BACI</name>
<keyword evidence="7" id="KW-1185">Reference proteome</keyword>
<feature type="compositionally biased region" description="Basic and acidic residues" evidence="4">
    <location>
        <begin position="37"/>
        <end position="48"/>
    </location>
</feature>
<comment type="caution">
    <text evidence="6">The sequence shown here is derived from an EMBL/GenBank/DDBJ whole genome shotgun (WGS) entry which is preliminary data.</text>
</comment>
<dbReference type="GO" id="GO:0015833">
    <property type="term" value="P:peptide transport"/>
    <property type="evidence" value="ECO:0007669"/>
    <property type="project" value="TreeGrafter"/>
</dbReference>
<dbReference type="Pfam" id="PF00496">
    <property type="entry name" value="SBP_bac_5"/>
    <property type="match status" value="1"/>
</dbReference>
<dbReference type="InterPro" id="IPR039424">
    <property type="entry name" value="SBP_5"/>
</dbReference>
<evidence type="ECO:0000313" key="7">
    <source>
        <dbReference type="Proteomes" id="UP000637359"/>
    </source>
</evidence>
<reference evidence="6" key="1">
    <citation type="submission" date="2020-08" db="EMBL/GenBank/DDBJ databases">
        <title>Genome public.</title>
        <authorList>
            <person name="Liu C."/>
            <person name="Sun Q."/>
        </authorList>
    </citation>
    <scope>NUCLEOTIDE SEQUENCE</scope>
    <source>
        <strain evidence="6">BX22</strain>
    </source>
</reference>
<dbReference type="GO" id="GO:0042597">
    <property type="term" value="C:periplasmic space"/>
    <property type="evidence" value="ECO:0007669"/>
    <property type="project" value="UniProtKB-ARBA"/>
</dbReference>
<protein>
    <submittedName>
        <fullName evidence="6">Peptide ABC transporter substrate-binding protein</fullName>
    </submittedName>
</protein>
<keyword evidence="3" id="KW-0732">Signal</keyword>
<feature type="domain" description="Solute-binding protein family 5" evidence="5">
    <location>
        <begin position="97"/>
        <end position="508"/>
    </location>
</feature>
<evidence type="ECO:0000256" key="1">
    <source>
        <dbReference type="ARBA" id="ARBA00005695"/>
    </source>
</evidence>
<proteinExistence type="inferred from homology"/>
<evidence type="ECO:0000256" key="4">
    <source>
        <dbReference type="SAM" id="MobiDB-lite"/>
    </source>
</evidence>
<dbReference type="Gene3D" id="3.40.190.10">
    <property type="entry name" value="Periplasmic binding protein-like II"/>
    <property type="match status" value="1"/>
</dbReference>
<dbReference type="RefSeq" id="WP_186869055.1">
    <property type="nucleotide sequence ID" value="NZ_JACOOL010000003.1"/>
</dbReference>
<dbReference type="Gene3D" id="3.90.76.10">
    <property type="entry name" value="Dipeptide-binding Protein, Domain 1"/>
    <property type="match status" value="1"/>
</dbReference>
<evidence type="ECO:0000313" key="6">
    <source>
        <dbReference type="EMBL" id="MBC5636346.1"/>
    </source>
</evidence>
<dbReference type="PROSITE" id="PS51257">
    <property type="entry name" value="PROKAR_LIPOPROTEIN"/>
    <property type="match status" value="1"/>
</dbReference>
<comment type="similarity">
    <text evidence="1">Belongs to the bacterial solute-binding protein 5 family.</text>
</comment>
<dbReference type="GO" id="GO:1904680">
    <property type="term" value="F:peptide transmembrane transporter activity"/>
    <property type="evidence" value="ECO:0007669"/>
    <property type="project" value="TreeGrafter"/>
</dbReference>